<feature type="region of interest" description="Disordered" evidence="1">
    <location>
        <begin position="1"/>
        <end position="20"/>
    </location>
</feature>
<feature type="compositionally biased region" description="Basic and acidic residues" evidence="1">
    <location>
        <begin position="1"/>
        <end position="16"/>
    </location>
</feature>
<reference evidence="3" key="1">
    <citation type="journal article" date="2015" name="PLoS Genet.">
        <title>Genome Sequence and Transcriptome Analyses of Chrysochromulina tobin: Metabolic Tools for Enhanced Algal Fitness in the Prominent Order Prymnesiales (Haptophyceae).</title>
        <authorList>
            <person name="Hovde B.T."/>
            <person name="Deodato C.R."/>
            <person name="Hunsperger H.M."/>
            <person name="Ryken S.A."/>
            <person name="Yost W."/>
            <person name="Jha R.K."/>
            <person name="Patterson J."/>
            <person name="Monnat R.J. Jr."/>
            <person name="Barlow S.B."/>
            <person name="Starkenburg S.R."/>
            <person name="Cattolico R.A."/>
        </authorList>
    </citation>
    <scope>NUCLEOTIDE SEQUENCE</scope>
    <source>
        <strain evidence="3">CCMP291</strain>
    </source>
</reference>
<accession>A0A0M0J7G0</accession>
<evidence type="ECO:0000313" key="2">
    <source>
        <dbReference type="EMBL" id="KOO22292.1"/>
    </source>
</evidence>
<evidence type="ECO:0000313" key="3">
    <source>
        <dbReference type="Proteomes" id="UP000037460"/>
    </source>
</evidence>
<dbReference type="Proteomes" id="UP000037460">
    <property type="component" value="Unassembled WGS sequence"/>
</dbReference>
<organism evidence="2 3">
    <name type="scientific">Chrysochromulina tobinii</name>
    <dbReference type="NCBI Taxonomy" id="1460289"/>
    <lineage>
        <taxon>Eukaryota</taxon>
        <taxon>Haptista</taxon>
        <taxon>Haptophyta</taxon>
        <taxon>Prymnesiophyceae</taxon>
        <taxon>Prymnesiales</taxon>
        <taxon>Chrysochromulinaceae</taxon>
        <taxon>Chrysochromulina</taxon>
    </lineage>
</organism>
<keyword evidence="3" id="KW-1185">Reference proteome</keyword>
<gene>
    <name evidence="2" type="ORF">Ctob_003696</name>
</gene>
<dbReference type="EMBL" id="JWZX01003291">
    <property type="protein sequence ID" value="KOO22292.1"/>
    <property type="molecule type" value="Genomic_DNA"/>
</dbReference>
<name>A0A0M0J7G0_9EUKA</name>
<evidence type="ECO:0000256" key="1">
    <source>
        <dbReference type="SAM" id="MobiDB-lite"/>
    </source>
</evidence>
<sequence>MMDLRGHAPSDRAREQVDDEVQQLRKVAGGLEEDGDDVKDARDELEAVGARDQLVVARVGADLLGVHYVDAGERDRKHRATEALEAQAEARALAALARIDAAALAEVALAARVIVQTVVILVEHRLARPAGGAPKGYADHGDDAAARLCAARVLESNAVAVW</sequence>
<proteinExistence type="predicted"/>
<protein>
    <submittedName>
        <fullName evidence="2">Uncharacterized protein</fullName>
    </submittedName>
</protein>
<comment type="caution">
    <text evidence="2">The sequence shown here is derived from an EMBL/GenBank/DDBJ whole genome shotgun (WGS) entry which is preliminary data.</text>
</comment>
<dbReference type="AlphaFoldDB" id="A0A0M0J7G0"/>